<evidence type="ECO:0000259" key="1">
    <source>
        <dbReference type="Pfam" id="PF00646"/>
    </source>
</evidence>
<feature type="domain" description="F-box" evidence="1">
    <location>
        <begin position="7"/>
        <end position="42"/>
    </location>
</feature>
<name>A0A166A5L4_9AGAM</name>
<organism evidence="2 3">
    <name type="scientific">Sistotremastrum suecicum HHB10207 ss-3</name>
    <dbReference type="NCBI Taxonomy" id="1314776"/>
    <lineage>
        <taxon>Eukaryota</taxon>
        <taxon>Fungi</taxon>
        <taxon>Dikarya</taxon>
        <taxon>Basidiomycota</taxon>
        <taxon>Agaricomycotina</taxon>
        <taxon>Agaricomycetes</taxon>
        <taxon>Sistotremastrales</taxon>
        <taxon>Sistotremastraceae</taxon>
        <taxon>Sistotremastrum</taxon>
    </lineage>
</organism>
<dbReference type="CDD" id="cd09917">
    <property type="entry name" value="F-box_SF"/>
    <property type="match status" value="1"/>
</dbReference>
<proteinExistence type="predicted"/>
<keyword evidence="3" id="KW-1185">Reference proteome</keyword>
<dbReference type="Proteomes" id="UP000076798">
    <property type="component" value="Unassembled WGS sequence"/>
</dbReference>
<dbReference type="Pfam" id="PF00646">
    <property type="entry name" value="F-box"/>
    <property type="match status" value="1"/>
</dbReference>
<reference evidence="2 3" key="1">
    <citation type="journal article" date="2016" name="Mol. Biol. Evol.">
        <title>Comparative Genomics of Early-Diverging Mushroom-Forming Fungi Provides Insights into the Origins of Lignocellulose Decay Capabilities.</title>
        <authorList>
            <person name="Nagy L.G."/>
            <person name="Riley R."/>
            <person name="Tritt A."/>
            <person name="Adam C."/>
            <person name="Daum C."/>
            <person name="Floudas D."/>
            <person name="Sun H."/>
            <person name="Yadav J.S."/>
            <person name="Pangilinan J."/>
            <person name="Larsson K.H."/>
            <person name="Matsuura K."/>
            <person name="Barry K."/>
            <person name="Labutti K."/>
            <person name="Kuo R."/>
            <person name="Ohm R.A."/>
            <person name="Bhattacharya S.S."/>
            <person name="Shirouzu T."/>
            <person name="Yoshinaga Y."/>
            <person name="Martin F.M."/>
            <person name="Grigoriev I.V."/>
            <person name="Hibbett D.S."/>
        </authorList>
    </citation>
    <scope>NUCLEOTIDE SEQUENCE [LARGE SCALE GENOMIC DNA]</scope>
    <source>
        <strain evidence="2 3">HHB10207 ss-3</strain>
    </source>
</reference>
<evidence type="ECO:0000313" key="3">
    <source>
        <dbReference type="Proteomes" id="UP000076798"/>
    </source>
</evidence>
<gene>
    <name evidence="2" type="ORF">SISSUDRAFT_221582</name>
</gene>
<accession>A0A166A5L4</accession>
<dbReference type="EMBL" id="KV428158">
    <property type="protein sequence ID" value="KZT34980.1"/>
    <property type="molecule type" value="Genomic_DNA"/>
</dbReference>
<dbReference type="InterPro" id="IPR001810">
    <property type="entry name" value="F-box_dom"/>
</dbReference>
<dbReference type="AlphaFoldDB" id="A0A166A5L4"/>
<protein>
    <recommendedName>
        <fullName evidence="1">F-box domain-containing protein</fullName>
    </recommendedName>
</protein>
<evidence type="ECO:0000313" key="2">
    <source>
        <dbReference type="EMBL" id="KZT34980.1"/>
    </source>
</evidence>
<dbReference type="SUPFAM" id="SSF81383">
    <property type="entry name" value="F-box domain"/>
    <property type="match status" value="1"/>
</dbReference>
<dbReference type="InterPro" id="IPR036047">
    <property type="entry name" value="F-box-like_dom_sf"/>
</dbReference>
<sequence length="457" mass="52394">MRCARFQDLAFELHQEILDWLSLDSIVNLAQTSYAFRRLILSNAGTPFLVKAYRKDPFPLPTSTSLNNPPSNFYQLCVHSVRLHERLSSADVSTALRPKKFTSIPLPFYPVVTAPYDIFVFRDILVLAHNTLMIVDMSAARFAKIALPYSIREFSCQMADDSSNLTAVITRDNRDNIHLYCYRIDVDASHFGEKTDLFDIALPPDMDVRECLIEDSHIFVNGFTDCIILNFRNSTGLYVQIDDIEVINRISAHPTLEHLVVEYRIDTADKLGHVLAVPIPTILPELFPENSVAPIWQTQHIAPPENALRLPDPNVDAEDLTQYNGYCLNSSRPRGKTGSKMLQIFHFRGLQIHSLLFWPDLWVCARARPTSENPPDLQFMDARGIHQWGLYSDAILRTSETPPYKIYVMLTNKHGDMRWVWLGLDLVVQEADQLWGFDHSLGRLFVRTQNELHIVHY</sequence>